<dbReference type="InterPro" id="IPR001227">
    <property type="entry name" value="Ac_transferase_dom_sf"/>
</dbReference>
<organism evidence="5 6">
    <name type="scientific">Streptomyces nanshensis</name>
    <dbReference type="NCBI Taxonomy" id="518642"/>
    <lineage>
        <taxon>Bacteria</taxon>
        <taxon>Bacillati</taxon>
        <taxon>Actinomycetota</taxon>
        <taxon>Actinomycetes</taxon>
        <taxon>Kitasatosporales</taxon>
        <taxon>Streptomycetaceae</taxon>
        <taxon>Streptomyces</taxon>
    </lineage>
</organism>
<dbReference type="PANTHER" id="PTHR43775">
    <property type="entry name" value="FATTY ACID SYNTHASE"/>
    <property type="match status" value="1"/>
</dbReference>
<dbReference type="InterPro" id="IPR016036">
    <property type="entry name" value="Malonyl_transacylase_ACP-bd"/>
</dbReference>
<dbReference type="InterPro" id="IPR050091">
    <property type="entry name" value="PKS_NRPS_Biosynth_Enz"/>
</dbReference>
<sequence>SLGGVSGVEVLERIEVLQPVLFSVMVSLAELWRSCGVVPSAVVGSSQGEIAAAYVAGVLSLEDAARVVVLRSELFARELVGGGAVASVALPLEGVRGLLEGRAGLSVAGVNGPSAVTVAGESGVLEEFVSSCEALGVRARVVGSSVASHSVQVEPLREELLGLLEGVEGVSGEVPFYSTVSGGVVDGCELGAGYWFRNAREPVDFVGAVESLVGDGFRVFVECSAHPVLTGAVEASAEASGVEVVALGSLRRGQGGGVRFVTSVAEAWVCGVPVEWGRLFGGGAGWVDLPTYAFQRERFWPEVPALAEGG</sequence>
<dbReference type="PATRIC" id="fig|518642.10.peg.609"/>
<evidence type="ECO:0000259" key="4">
    <source>
        <dbReference type="SMART" id="SM00827"/>
    </source>
</evidence>
<dbReference type="Proteomes" id="UP000176005">
    <property type="component" value="Unassembled WGS sequence"/>
</dbReference>
<reference evidence="5 6" key="1">
    <citation type="journal article" date="2016" name="Front. Microbiol.">
        <title>Comparative Genomics Analysis of Streptomyces Species Reveals Their Adaptation to the Marine Environment and Their Diversity at the Genomic Level.</title>
        <authorList>
            <person name="Tian X."/>
            <person name="Zhang Z."/>
            <person name="Yang T."/>
            <person name="Chen M."/>
            <person name="Li J."/>
            <person name="Chen F."/>
            <person name="Yang J."/>
            <person name="Li W."/>
            <person name="Zhang B."/>
            <person name="Zhang Z."/>
            <person name="Wu J."/>
            <person name="Zhang C."/>
            <person name="Long L."/>
            <person name="Xiao J."/>
        </authorList>
    </citation>
    <scope>NUCLEOTIDE SEQUENCE [LARGE SCALE GENOMIC DNA]</scope>
    <source>
        <strain evidence="5 6">SCSIO 10429</strain>
    </source>
</reference>
<dbReference type="GO" id="GO:0006633">
    <property type="term" value="P:fatty acid biosynthetic process"/>
    <property type="evidence" value="ECO:0007669"/>
    <property type="project" value="TreeGrafter"/>
</dbReference>
<dbReference type="AlphaFoldDB" id="A0A1E7KUG5"/>
<dbReference type="InterPro" id="IPR016035">
    <property type="entry name" value="Acyl_Trfase/lysoPLipase"/>
</dbReference>
<evidence type="ECO:0000256" key="3">
    <source>
        <dbReference type="ARBA" id="ARBA00023315"/>
    </source>
</evidence>
<dbReference type="Pfam" id="PF00698">
    <property type="entry name" value="Acyl_transf_1"/>
    <property type="match status" value="1"/>
</dbReference>
<keyword evidence="2" id="KW-0511">Multifunctional enzyme</keyword>
<feature type="non-terminal residue" evidence="5">
    <location>
        <position position="1"/>
    </location>
</feature>
<dbReference type="SUPFAM" id="SSF52151">
    <property type="entry name" value="FabD/lysophospholipase-like"/>
    <property type="match status" value="1"/>
</dbReference>
<keyword evidence="1" id="KW-0808">Transferase</keyword>
<proteinExistence type="predicted"/>
<comment type="caution">
    <text evidence="5">The sequence shown here is derived from an EMBL/GenBank/DDBJ whole genome shotgun (WGS) entry which is preliminary data.</text>
</comment>
<evidence type="ECO:0000256" key="2">
    <source>
        <dbReference type="ARBA" id="ARBA00023268"/>
    </source>
</evidence>
<evidence type="ECO:0000256" key="1">
    <source>
        <dbReference type="ARBA" id="ARBA00022679"/>
    </source>
</evidence>
<dbReference type="PANTHER" id="PTHR43775:SF51">
    <property type="entry name" value="INACTIVE PHENOLPHTHIOCEROL SYNTHESIS POLYKETIDE SYNTHASE TYPE I PKS1-RELATED"/>
    <property type="match status" value="1"/>
</dbReference>
<dbReference type="GO" id="GO:0004312">
    <property type="term" value="F:fatty acid synthase activity"/>
    <property type="evidence" value="ECO:0007669"/>
    <property type="project" value="TreeGrafter"/>
</dbReference>
<keyword evidence="6" id="KW-1185">Reference proteome</keyword>
<dbReference type="SMART" id="SM00827">
    <property type="entry name" value="PKS_AT"/>
    <property type="match status" value="1"/>
</dbReference>
<protein>
    <submittedName>
        <fullName evidence="5">Polyketide synthase</fullName>
    </submittedName>
</protein>
<dbReference type="InterPro" id="IPR014043">
    <property type="entry name" value="Acyl_transferase_dom"/>
</dbReference>
<feature type="non-terminal residue" evidence="5">
    <location>
        <position position="310"/>
    </location>
</feature>
<name>A0A1E7KUG5_9ACTN</name>
<evidence type="ECO:0000313" key="5">
    <source>
        <dbReference type="EMBL" id="OEV07493.1"/>
    </source>
</evidence>
<dbReference type="Gene3D" id="3.30.70.3290">
    <property type="match status" value="1"/>
</dbReference>
<dbReference type="Gene3D" id="3.40.366.10">
    <property type="entry name" value="Malonyl-Coenzyme A Acyl Carrier Protein, domain 2"/>
    <property type="match status" value="1"/>
</dbReference>
<gene>
    <name evidence="5" type="ORF">AN218_29220</name>
</gene>
<accession>A0A1E7KUG5</accession>
<keyword evidence="3" id="KW-0012">Acyltransferase</keyword>
<feature type="domain" description="Malonyl-CoA:ACP transacylase (MAT)" evidence="4">
    <location>
        <begin position="7"/>
        <end position="254"/>
    </location>
</feature>
<dbReference type="SUPFAM" id="SSF55048">
    <property type="entry name" value="Probable ACP-binding domain of malonyl-CoA ACP transacylase"/>
    <property type="match status" value="1"/>
</dbReference>
<dbReference type="EMBL" id="LJGW01000507">
    <property type="protein sequence ID" value="OEV07493.1"/>
    <property type="molecule type" value="Genomic_DNA"/>
</dbReference>
<evidence type="ECO:0000313" key="6">
    <source>
        <dbReference type="Proteomes" id="UP000176005"/>
    </source>
</evidence>